<comment type="caution">
    <text evidence="1">The sequence shown here is derived from an EMBL/GenBank/DDBJ whole genome shotgun (WGS) entry which is preliminary data.</text>
</comment>
<dbReference type="EC" id="2.4.-.-" evidence="1"/>
<evidence type="ECO:0000313" key="1">
    <source>
        <dbReference type="EMBL" id="MFC1414119.1"/>
    </source>
</evidence>
<sequence>MTRLLFLALYAPVTLALLVVALTTLTWMLDSWRTPRAVGQMPFRVPDLPRLSFSLLVPARHEEAVLRHTVRRLLTQDHPDFEVLVIVGDDDPGTTAVAEELAAEDTRVRVVVDSSVPKNKPKALNTALKECRGEITGVFDAEDEVAPALLTHIDATFRAERAHVVQGGVQLMNYRSSWWALRNCLEYFFWFSSRLHFHARNGFIPLGGNTVFLRTDLLRRAGGWDADCLAEDCELGIRLSTAGAKVAVAYNAGLATREETPPTLRGLVKQRTRWNQGYLQVLRRGEWRRLPSRGRRLMARYLLAMPYLQAFSGVLVPVSAVTGLLLKAPVPFVLMTFLPLAPTLATMVVEVVGLSEFNRMFGLKVRIRDYLKLVAGAVPYQLVLSFAALRAAYREARGEQVWEKTEHVGAHLDDPSDRPVPVGSAG</sequence>
<protein>
    <submittedName>
        <fullName evidence="1">Glycosyltransferase</fullName>
        <ecNumber evidence="1">2.4.-.-</ecNumber>
    </submittedName>
</protein>
<keyword evidence="1" id="KW-0328">Glycosyltransferase</keyword>
<evidence type="ECO:0000313" key="2">
    <source>
        <dbReference type="Proteomes" id="UP001592582"/>
    </source>
</evidence>
<dbReference type="EMBL" id="JBHEZX010000021">
    <property type="protein sequence ID" value="MFC1414119.1"/>
    <property type="molecule type" value="Genomic_DNA"/>
</dbReference>
<gene>
    <name evidence="1" type="ORF">ACEZDG_33140</name>
</gene>
<dbReference type="Gene3D" id="3.90.550.10">
    <property type="entry name" value="Spore Coat Polysaccharide Biosynthesis Protein SpsA, Chain A"/>
    <property type="match status" value="1"/>
</dbReference>
<keyword evidence="1" id="KW-0808">Transferase</keyword>
<dbReference type="PANTHER" id="PTHR43630">
    <property type="entry name" value="POLY-BETA-1,6-N-ACETYL-D-GLUCOSAMINE SYNTHASE"/>
    <property type="match status" value="1"/>
</dbReference>
<name>A0ABV6VK49_9ACTN</name>
<organism evidence="1 2">
    <name type="scientific">Streptacidiphilus alkalitolerans</name>
    <dbReference type="NCBI Taxonomy" id="3342712"/>
    <lineage>
        <taxon>Bacteria</taxon>
        <taxon>Bacillati</taxon>
        <taxon>Actinomycetota</taxon>
        <taxon>Actinomycetes</taxon>
        <taxon>Kitasatosporales</taxon>
        <taxon>Streptomycetaceae</taxon>
        <taxon>Streptacidiphilus</taxon>
    </lineage>
</organism>
<dbReference type="InterPro" id="IPR029044">
    <property type="entry name" value="Nucleotide-diphossugar_trans"/>
</dbReference>
<accession>A0ABV6VK49</accession>
<reference evidence="1 2" key="1">
    <citation type="submission" date="2024-09" db="EMBL/GenBank/DDBJ databases">
        <authorList>
            <person name="Lee S.D."/>
        </authorList>
    </citation>
    <scope>NUCLEOTIDE SEQUENCE [LARGE SCALE GENOMIC DNA]</scope>
    <source>
        <strain evidence="1 2">N1-1</strain>
    </source>
</reference>
<proteinExistence type="predicted"/>
<dbReference type="GO" id="GO:0016757">
    <property type="term" value="F:glycosyltransferase activity"/>
    <property type="evidence" value="ECO:0007669"/>
    <property type="project" value="UniProtKB-KW"/>
</dbReference>
<dbReference type="Proteomes" id="UP001592582">
    <property type="component" value="Unassembled WGS sequence"/>
</dbReference>
<dbReference type="PANTHER" id="PTHR43630:SF1">
    <property type="entry name" value="POLY-BETA-1,6-N-ACETYL-D-GLUCOSAMINE SYNTHASE"/>
    <property type="match status" value="1"/>
</dbReference>
<dbReference type="Pfam" id="PF13641">
    <property type="entry name" value="Glyco_tranf_2_3"/>
    <property type="match status" value="1"/>
</dbReference>
<keyword evidence="2" id="KW-1185">Reference proteome</keyword>
<dbReference type="SUPFAM" id="SSF53448">
    <property type="entry name" value="Nucleotide-diphospho-sugar transferases"/>
    <property type="match status" value="1"/>
</dbReference>